<dbReference type="EMBL" id="CAJVCH010124020">
    <property type="protein sequence ID" value="CAG7725576.1"/>
    <property type="molecule type" value="Genomic_DNA"/>
</dbReference>
<comment type="caution">
    <text evidence="2">The sequence shown here is derived from an EMBL/GenBank/DDBJ whole genome shotgun (WGS) entry which is preliminary data.</text>
</comment>
<keyword evidence="3" id="KW-1185">Reference proteome</keyword>
<dbReference type="AlphaFoldDB" id="A0A8J2JST2"/>
<dbReference type="GO" id="GO:0005543">
    <property type="term" value="F:phospholipid binding"/>
    <property type="evidence" value="ECO:0007669"/>
    <property type="project" value="TreeGrafter"/>
</dbReference>
<name>A0A8J2JST2_9HEXA</name>
<dbReference type="PROSITE" id="PS50004">
    <property type="entry name" value="C2"/>
    <property type="match status" value="1"/>
</dbReference>
<dbReference type="InterPro" id="IPR043541">
    <property type="entry name" value="SYT14/14L/16"/>
</dbReference>
<dbReference type="Proteomes" id="UP000708208">
    <property type="component" value="Unassembled WGS sequence"/>
</dbReference>
<feature type="non-terminal residue" evidence="2">
    <location>
        <position position="1"/>
    </location>
</feature>
<accession>A0A8J2JST2</accession>
<evidence type="ECO:0000259" key="1">
    <source>
        <dbReference type="PROSITE" id="PS50004"/>
    </source>
</evidence>
<evidence type="ECO:0000313" key="3">
    <source>
        <dbReference type="Proteomes" id="UP000708208"/>
    </source>
</evidence>
<protein>
    <recommendedName>
        <fullName evidence="1">C2 domain-containing protein</fullName>
    </recommendedName>
</protein>
<evidence type="ECO:0000313" key="2">
    <source>
        <dbReference type="EMBL" id="CAG7725576.1"/>
    </source>
</evidence>
<gene>
    <name evidence="2" type="ORF">AFUS01_LOCUS14528</name>
</gene>
<dbReference type="OrthoDB" id="5978493at2759"/>
<proteinExistence type="predicted"/>
<reference evidence="2" key="1">
    <citation type="submission" date="2021-06" db="EMBL/GenBank/DDBJ databases">
        <authorList>
            <person name="Hodson N. C."/>
            <person name="Mongue J. A."/>
            <person name="Jaron S. K."/>
        </authorList>
    </citation>
    <scope>NUCLEOTIDE SEQUENCE</scope>
</reference>
<organism evidence="2 3">
    <name type="scientific">Allacma fusca</name>
    <dbReference type="NCBI Taxonomy" id="39272"/>
    <lineage>
        <taxon>Eukaryota</taxon>
        <taxon>Metazoa</taxon>
        <taxon>Ecdysozoa</taxon>
        <taxon>Arthropoda</taxon>
        <taxon>Hexapoda</taxon>
        <taxon>Collembola</taxon>
        <taxon>Symphypleona</taxon>
        <taxon>Sminthuridae</taxon>
        <taxon>Allacma</taxon>
    </lineage>
</organism>
<dbReference type="PANTHER" id="PTHR46129:SF2">
    <property type="entry name" value="SYNAPTOTAGMIN 14, ISOFORM D"/>
    <property type="match status" value="1"/>
</dbReference>
<feature type="non-terminal residue" evidence="2">
    <location>
        <position position="120"/>
    </location>
</feature>
<dbReference type="InterPro" id="IPR000008">
    <property type="entry name" value="C2_dom"/>
</dbReference>
<dbReference type="Pfam" id="PF00168">
    <property type="entry name" value="C2"/>
    <property type="match status" value="1"/>
</dbReference>
<sequence>SQNKNLCAFVVRNYDHIFEVEEMSLVEGELGLTLEAGRVPSSPIQCGSLEVAFDYEAAARKLTAHIIQVRGVPAKDIGGASNTQVRIVLLPSRKQKHKTKVRPGENPSFMESFVFSKVNP</sequence>
<dbReference type="PANTHER" id="PTHR46129">
    <property type="entry name" value="SYNAPTOTAGMIN 14, ISOFORM D"/>
    <property type="match status" value="1"/>
</dbReference>
<feature type="domain" description="C2" evidence="1">
    <location>
        <begin position="45"/>
        <end position="120"/>
    </location>
</feature>